<evidence type="ECO:0000259" key="1">
    <source>
        <dbReference type="PROSITE" id="PS51340"/>
    </source>
</evidence>
<dbReference type="InterPro" id="IPR005302">
    <property type="entry name" value="MoCF_Sase_C"/>
</dbReference>
<sequence length="263" mass="28483">MAHVSALFRYPIKGFTPEPRSELVVQDDGRVAGDRVLAFRFADATEPEDASGLDSWPKSRGLALMDFPSIAQVDVIFDAGVVRLREGGRTLAEAELDDAGRAQLEAAITAFIERTADVKLLQRPGVLPLRLIGDGRTSRFQDRARGYVSLHGAASVEAVDAAVSAPVDDRRFRSNIVVSGTTPWEELGWSGRVRIGEVAFDVQRPIGRCAAITANPDTGRRDARLLRVLTTEFDQDEPTLGILLLPSHGGGVVRVGDEVVIET</sequence>
<comment type="caution">
    <text evidence="2">The sequence shown here is derived from an EMBL/GenBank/DDBJ whole genome shotgun (WGS) entry which is preliminary data.</text>
</comment>
<protein>
    <submittedName>
        <fullName evidence="2">MOSC domain-containing protein</fullName>
    </submittedName>
</protein>
<gene>
    <name evidence="2" type="ORF">QNI14_01515</name>
</gene>
<feature type="domain" description="MOSC" evidence="1">
    <location>
        <begin position="118"/>
        <end position="262"/>
    </location>
</feature>
<dbReference type="Proteomes" id="UP001321481">
    <property type="component" value="Unassembled WGS sequence"/>
</dbReference>
<dbReference type="RefSeq" id="WP_283714418.1">
    <property type="nucleotide sequence ID" value="NZ_JASJND010000001.1"/>
</dbReference>
<proteinExistence type="predicted"/>
<organism evidence="2 3">
    <name type="scientific">Microbacterium dauci</name>
    <dbReference type="NCBI Taxonomy" id="3048008"/>
    <lineage>
        <taxon>Bacteria</taxon>
        <taxon>Bacillati</taxon>
        <taxon>Actinomycetota</taxon>
        <taxon>Actinomycetes</taxon>
        <taxon>Micrococcales</taxon>
        <taxon>Microbacteriaceae</taxon>
        <taxon>Microbacterium</taxon>
    </lineage>
</organism>
<dbReference type="Pfam" id="PF03473">
    <property type="entry name" value="MOSC"/>
    <property type="match status" value="1"/>
</dbReference>
<name>A0ABT6ZAD2_9MICO</name>
<accession>A0ABT6ZAD2</accession>
<keyword evidence="3" id="KW-1185">Reference proteome</keyword>
<dbReference type="SUPFAM" id="SSF50800">
    <property type="entry name" value="PK beta-barrel domain-like"/>
    <property type="match status" value="1"/>
</dbReference>
<dbReference type="EMBL" id="JASJND010000001">
    <property type="protein sequence ID" value="MDJ1113125.1"/>
    <property type="molecule type" value="Genomic_DNA"/>
</dbReference>
<dbReference type="PROSITE" id="PS51340">
    <property type="entry name" value="MOSC"/>
    <property type="match status" value="1"/>
</dbReference>
<evidence type="ECO:0000313" key="3">
    <source>
        <dbReference type="Proteomes" id="UP001321481"/>
    </source>
</evidence>
<evidence type="ECO:0000313" key="2">
    <source>
        <dbReference type="EMBL" id="MDJ1113125.1"/>
    </source>
</evidence>
<dbReference type="InterPro" id="IPR011037">
    <property type="entry name" value="Pyrv_Knase-like_insert_dom_sf"/>
</dbReference>
<reference evidence="2 3" key="1">
    <citation type="submission" date="2023-05" db="EMBL/GenBank/DDBJ databases">
        <title>Microbacterium dauci sp.nov., Isolated from Carrot Rhizosphere Soil.</title>
        <authorList>
            <person name="Xiao Z."/>
            <person name="Zheng J."/>
        </authorList>
    </citation>
    <scope>NUCLEOTIDE SEQUENCE [LARGE SCALE GENOMIC DNA]</scope>
    <source>
        <strain evidence="2 3">LX3-4</strain>
    </source>
</reference>